<proteinExistence type="predicted"/>
<evidence type="ECO:0000313" key="3">
    <source>
        <dbReference type="Proteomes" id="UP001586593"/>
    </source>
</evidence>
<protein>
    <submittedName>
        <fullName evidence="2">Uncharacterized protein</fullName>
    </submittedName>
</protein>
<keyword evidence="1" id="KW-0812">Transmembrane</keyword>
<dbReference type="Proteomes" id="UP001586593">
    <property type="component" value="Unassembled WGS sequence"/>
</dbReference>
<reference evidence="2 3" key="1">
    <citation type="journal article" date="2024" name="Commun. Biol.">
        <title>Comparative genomic analysis of thermophilic fungi reveals convergent evolutionary adaptations and gene losses.</title>
        <authorList>
            <person name="Steindorff A.S."/>
            <person name="Aguilar-Pontes M.V."/>
            <person name="Robinson A.J."/>
            <person name="Andreopoulos B."/>
            <person name="LaButti K."/>
            <person name="Kuo A."/>
            <person name="Mondo S."/>
            <person name="Riley R."/>
            <person name="Otillar R."/>
            <person name="Haridas S."/>
            <person name="Lipzen A."/>
            <person name="Grimwood J."/>
            <person name="Schmutz J."/>
            <person name="Clum A."/>
            <person name="Reid I.D."/>
            <person name="Moisan M.C."/>
            <person name="Butler G."/>
            <person name="Nguyen T.T.M."/>
            <person name="Dewar K."/>
            <person name="Conant G."/>
            <person name="Drula E."/>
            <person name="Henrissat B."/>
            <person name="Hansel C."/>
            <person name="Singer S."/>
            <person name="Hutchinson M.I."/>
            <person name="de Vries R.P."/>
            <person name="Natvig D.O."/>
            <person name="Powell A.J."/>
            <person name="Tsang A."/>
            <person name="Grigoriev I.V."/>
        </authorList>
    </citation>
    <scope>NUCLEOTIDE SEQUENCE [LARGE SCALE GENOMIC DNA]</scope>
    <source>
        <strain evidence="2 3">ATCC 24622</strain>
    </source>
</reference>
<keyword evidence="1" id="KW-1133">Transmembrane helix</keyword>
<dbReference type="EMBL" id="JAZHXJ010002428">
    <property type="protein sequence ID" value="KAL1838762.1"/>
    <property type="molecule type" value="Genomic_DNA"/>
</dbReference>
<feature type="transmembrane region" description="Helical" evidence="1">
    <location>
        <begin position="33"/>
        <end position="53"/>
    </location>
</feature>
<dbReference type="PROSITE" id="PS51257">
    <property type="entry name" value="PROKAR_LIPOPROTEIN"/>
    <property type="match status" value="1"/>
</dbReference>
<comment type="caution">
    <text evidence="2">The sequence shown here is derived from an EMBL/GenBank/DDBJ whole genome shotgun (WGS) entry which is preliminary data.</text>
</comment>
<evidence type="ECO:0000256" key="1">
    <source>
        <dbReference type="SAM" id="Phobius"/>
    </source>
</evidence>
<keyword evidence="1" id="KW-0472">Membrane</keyword>
<organism evidence="2 3">
    <name type="scientific">Phialemonium thermophilum</name>
    <dbReference type="NCBI Taxonomy" id="223376"/>
    <lineage>
        <taxon>Eukaryota</taxon>
        <taxon>Fungi</taxon>
        <taxon>Dikarya</taxon>
        <taxon>Ascomycota</taxon>
        <taxon>Pezizomycotina</taxon>
        <taxon>Sordariomycetes</taxon>
        <taxon>Sordariomycetidae</taxon>
        <taxon>Cephalothecales</taxon>
        <taxon>Cephalothecaceae</taxon>
        <taxon>Phialemonium</taxon>
    </lineage>
</organism>
<gene>
    <name evidence="2" type="ORF">VTK73DRAFT_4243</name>
</gene>
<evidence type="ECO:0000313" key="2">
    <source>
        <dbReference type="EMBL" id="KAL1838762.1"/>
    </source>
</evidence>
<accession>A0ABR3VAM8</accession>
<keyword evidence="3" id="KW-1185">Reference proteome</keyword>
<sequence>MDYFCRPSSPPCSLVGCCRWAAVVLRGSEMLPYQAVLGLGVEICILFCISLLARPFWGCNVWFGLRGPTNEVPRERRLGSSLSSIIQRRPSLACSAQYPQGNLNGRRPRSDWATRLLVPTIHFLCPTKQAVPPARWPSFGGGRFLLHRTPYVTPSVIVSVPCWFELAASAASP</sequence>
<name>A0ABR3VAM8_9PEZI</name>